<dbReference type="EMBL" id="JANJOU010000002">
    <property type="protein sequence ID" value="MCR0981176.1"/>
    <property type="molecule type" value="Genomic_DNA"/>
</dbReference>
<dbReference type="SMART" id="SM00346">
    <property type="entry name" value="HTH_ICLR"/>
    <property type="match status" value="1"/>
</dbReference>
<evidence type="ECO:0000259" key="4">
    <source>
        <dbReference type="PROSITE" id="PS51077"/>
    </source>
</evidence>
<evidence type="ECO:0000313" key="7">
    <source>
        <dbReference type="Proteomes" id="UP001524642"/>
    </source>
</evidence>
<dbReference type="PROSITE" id="PS51077">
    <property type="entry name" value="HTH_ICLR"/>
    <property type="match status" value="1"/>
</dbReference>
<evidence type="ECO:0000256" key="2">
    <source>
        <dbReference type="ARBA" id="ARBA00023125"/>
    </source>
</evidence>
<name>A0ABT1WZ92_9PROT</name>
<keyword evidence="1" id="KW-0805">Transcription regulation</keyword>
<dbReference type="Gene3D" id="1.10.10.10">
    <property type="entry name" value="Winged helix-like DNA-binding domain superfamily/Winged helix DNA-binding domain"/>
    <property type="match status" value="1"/>
</dbReference>
<proteinExistence type="predicted"/>
<dbReference type="PANTHER" id="PTHR30136">
    <property type="entry name" value="HELIX-TURN-HELIX TRANSCRIPTIONAL REGULATOR, ICLR FAMILY"/>
    <property type="match status" value="1"/>
</dbReference>
<dbReference type="InterPro" id="IPR036390">
    <property type="entry name" value="WH_DNA-bd_sf"/>
</dbReference>
<feature type="domain" description="HTH iclR-type" evidence="4">
    <location>
        <begin position="14"/>
        <end position="76"/>
    </location>
</feature>
<dbReference type="PROSITE" id="PS51078">
    <property type="entry name" value="ICLR_ED"/>
    <property type="match status" value="1"/>
</dbReference>
<dbReference type="Gene3D" id="3.30.450.40">
    <property type="match status" value="1"/>
</dbReference>
<gene>
    <name evidence="6" type="ORF">NRP21_03825</name>
</gene>
<dbReference type="Pfam" id="PF01614">
    <property type="entry name" value="IclR_C"/>
    <property type="match status" value="1"/>
</dbReference>
<dbReference type="Pfam" id="PF09339">
    <property type="entry name" value="HTH_IclR"/>
    <property type="match status" value="1"/>
</dbReference>
<organism evidence="6 7">
    <name type="scientific">Roseomonas populi</name>
    <dbReference type="NCBI Taxonomy" id="3121582"/>
    <lineage>
        <taxon>Bacteria</taxon>
        <taxon>Pseudomonadati</taxon>
        <taxon>Pseudomonadota</taxon>
        <taxon>Alphaproteobacteria</taxon>
        <taxon>Acetobacterales</taxon>
        <taxon>Roseomonadaceae</taxon>
        <taxon>Roseomonas</taxon>
    </lineage>
</organism>
<dbReference type="SUPFAM" id="SSF55781">
    <property type="entry name" value="GAF domain-like"/>
    <property type="match status" value="1"/>
</dbReference>
<evidence type="ECO:0000256" key="1">
    <source>
        <dbReference type="ARBA" id="ARBA00023015"/>
    </source>
</evidence>
<evidence type="ECO:0000313" key="6">
    <source>
        <dbReference type="EMBL" id="MCR0981176.1"/>
    </source>
</evidence>
<accession>A0ABT1WZ92</accession>
<reference evidence="6 7" key="1">
    <citation type="submission" date="2022-06" db="EMBL/GenBank/DDBJ databases">
        <title>Roseomonas CN29.</title>
        <authorList>
            <person name="Cheng Y."/>
            <person name="He X."/>
        </authorList>
    </citation>
    <scope>NUCLEOTIDE SEQUENCE [LARGE SCALE GENOMIC DNA]</scope>
    <source>
        <strain evidence="6 7">CN29</strain>
    </source>
</reference>
<dbReference type="RefSeq" id="WP_257715098.1">
    <property type="nucleotide sequence ID" value="NZ_JANJOU010000002.1"/>
</dbReference>
<dbReference type="PANTHER" id="PTHR30136:SF24">
    <property type="entry name" value="HTH-TYPE TRANSCRIPTIONAL REPRESSOR ALLR"/>
    <property type="match status" value="1"/>
</dbReference>
<evidence type="ECO:0000259" key="5">
    <source>
        <dbReference type="PROSITE" id="PS51078"/>
    </source>
</evidence>
<dbReference type="Proteomes" id="UP001524642">
    <property type="component" value="Unassembled WGS sequence"/>
</dbReference>
<keyword evidence="2" id="KW-0238">DNA-binding</keyword>
<feature type="domain" description="IclR-ED" evidence="5">
    <location>
        <begin position="77"/>
        <end position="255"/>
    </location>
</feature>
<keyword evidence="3" id="KW-0804">Transcription</keyword>
<dbReference type="InterPro" id="IPR036388">
    <property type="entry name" value="WH-like_DNA-bd_sf"/>
</dbReference>
<dbReference type="SUPFAM" id="SSF46785">
    <property type="entry name" value="Winged helix' DNA-binding domain"/>
    <property type="match status" value="1"/>
</dbReference>
<dbReference type="InterPro" id="IPR050707">
    <property type="entry name" value="HTH_MetabolicPath_Reg"/>
</dbReference>
<comment type="caution">
    <text evidence="6">The sequence shown here is derived from an EMBL/GenBank/DDBJ whole genome shotgun (WGS) entry which is preliminary data.</text>
</comment>
<sequence>MSTNATEAGEGESVRAVQRAVAILKAFTSERPRLTVVELQRLTGISRPTLYRLLQTLIASGLVQASGEPQRFGLGPAVMSLAHVWTSEIDVSAIARPVLERLRDVTGETAALFILRGDKRLCILEMPSRHVLNITRGVGETEHISRGASGKAILAHVMEDDALAQSIWRSLPSEVNRAKLSADLQRCREEGMAISLGEVFRGAVAIAAPFFGAGQQVAGSVGLFGPEARIDPAQAQHFGQLAIEAANEITAALGGTPPARKGP</sequence>
<dbReference type="InterPro" id="IPR014757">
    <property type="entry name" value="Tscrpt_reg_IclR_C"/>
</dbReference>
<protein>
    <submittedName>
        <fullName evidence="6">IclR family transcriptional regulator</fullName>
    </submittedName>
</protein>
<evidence type="ECO:0000256" key="3">
    <source>
        <dbReference type="ARBA" id="ARBA00023163"/>
    </source>
</evidence>
<dbReference type="InterPro" id="IPR029016">
    <property type="entry name" value="GAF-like_dom_sf"/>
</dbReference>
<dbReference type="InterPro" id="IPR005471">
    <property type="entry name" value="Tscrpt_reg_IclR_N"/>
</dbReference>
<keyword evidence="7" id="KW-1185">Reference proteome</keyword>